<sequence length="194" mass="21624">MRDNGLLLESIPRTTPDTRRHTVRVAVADSNRRWSSDGFEFRCDNGEKLRVTFAIDGGDREALDWAASTGGDDSNTVQDVMLRSGERRFGQHLPTAPIEWLTDNGSSYRADETRSFANMLGLEPRTTAIRSPQSNGVAASFVKTMKRDYIGMMPKPDSQTVVVNLSLAFERYNEYHPHSHLGGVSPEAFERASS</sequence>
<dbReference type="PROSITE" id="PS50994">
    <property type="entry name" value="INTEGRASE"/>
    <property type="match status" value="1"/>
</dbReference>
<gene>
    <name evidence="2" type="ORF">EDC52_10625</name>
</gene>
<feature type="domain" description="Integrase catalytic" evidence="1">
    <location>
        <begin position="12"/>
        <end position="194"/>
    </location>
</feature>
<evidence type="ECO:0000259" key="1">
    <source>
        <dbReference type="PROSITE" id="PS50994"/>
    </source>
</evidence>
<dbReference type="SUPFAM" id="SSF53098">
    <property type="entry name" value="Ribonuclease H-like"/>
    <property type="match status" value="1"/>
</dbReference>
<evidence type="ECO:0000313" key="3">
    <source>
        <dbReference type="Proteomes" id="UP000295719"/>
    </source>
</evidence>
<comment type="caution">
    <text evidence="2">The sequence shown here is derived from an EMBL/GenBank/DDBJ whole genome shotgun (WGS) entry which is preliminary data.</text>
</comment>
<dbReference type="Pfam" id="PF00665">
    <property type="entry name" value="rve"/>
    <property type="match status" value="1"/>
</dbReference>
<protein>
    <submittedName>
        <fullName evidence="2">Putative transposase</fullName>
    </submittedName>
</protein>
<dbReference type="InterPro" id="IPR012337">
    <property type="entry name" value="RNaseH-like_sf"/>
</dbReference>
<dbReference type="EMBL" id="SMCR01000006">
    <property type="protein sequence ID" value="TCV95094.1"/>
    <property type="molecule type" value="Genomic_DNA"/>
</dbReference>
<keyword evidence="3" id="KW-1185">Reference proteome</keyword>
<dbReference type="InterPro" id="IPR001584">
    <property type="entry name" value="Integrase_cat-core"/>
</dbReference>
<proteinExistence type="predicted"/>
<organism evidence="2 3">
    <name type="scientific">Biostraticola tofi</name>
    <dbReference type="NCBI Taxonomy" id="466109"/>
    <lineage>
        <taxon>Bacteria</taxon>
        <taxon>Pseudomonadati</taxon>
        <taxon>Pseudomonadota</taxon>
        <taxon>Gammaproteobacteria</taxon>
        <taxon>Enterobacterales</taxon>
        <taxon>Bruguierivoracaceae</taxon>
        <taxon>Biostraticola</taxon>
    </lineage>
</organism>
<dbReference type="GO" id="GO:0015074">
    <property type="term" value="P:DNA integration"/>
    <property type="evidence" value="ECO:0007669"/>
    <property type="project" value="InterPro"/>
</dbReference>
<dbReference type="GO" id="GO:0003676">
    <property type="term" value="F:nucleic acid binding"/>
    <property type="evidence" value="ECO:0007669"/>
    <property type="project" value="InterPro"/>
</dbReference>
<accession>A0A4R3YUR6</accession>
<dbReference type="Gene3D" id="3.30.420.10">
    <property type="entry name" value="Ribonuclease H-like superfamily/Ribonuclease H"/>
    <property type="match status" value="1"/>
</dbReference>
<evidence type="ECO:0000313" key="2">
    <source>
        <dbReference type="EMBL" id="TCV95094.1"/>
    </source>
</evidence>
<dbReference type="InterPro" id="IPR036397">
    <property type="entry name" value="RNaseH_sf"/>
</dbReference>
<dbReference type="Proteomes" id="UP000295719">
    <property type="component" value="Unassembled WGS sequence"/>
</dbReference>
<reference evidence="2 3" key="1">
    <citation type="submission" date="2019-03" db="EMBL/GenBank/DDBJ databases">
        <title>Genomic Encyclopedia of Type Strains, Phase IV (KMG-IV): sequencing the most valuable type-strain genomes for metagenomic binning, comparative biology and taxonomic classification.</title>
        <authorList>
            <person name="Goeker M."/>
        </authorList>
    </citation>
    <scope>NUCLEOTIDE SEQUENCE [LARGE SCALE GENOMIC DNA]</scope>
    <source>
        <strain evidence="2 3">DSM 19580</strain>
    </source>
</reference>
<name>A0A4R3YUR6_9GAMM</name>
<dbReference type="AlphaFoldDB" id="A0A4R3YUR6"/>